<feature type="binding site" evidence="13">
    <location>
        <position position="488"/>
    </location>
    <ligand>
        <name>[4Fe-4S] cluster</name>
        <dbReference type="ChEBI" id="CHEBI:49883"/>
        <label>1</label>
    </ligand>
</feature>
<dbReference type="InterPro" id="IPR013785">
    <property type="entry name" value="Aldolase_TIM"/>
</dbReference>
<feature type="binding site" evidence="12">
    <location>
        <begin position="158"/>
        <end position="160"/>
    </location>
    <ligand>
        <name>substrate</name>
    </ligand>
</feature>
<dbReference type="EMBL" id="AP021876">
    <property type="protein sequence ID" value="BBO81111.1"/>
    <property type="molecule type" value="Genomic_DNA"/>
</dbReference>
<accession>A0A5K7ZJQ3</accession>
<evidence type="ECO:0000256" key="2">
    <source>
        <dbReference type="ARBA" id="ARBA00022485"/>
    </source>
</evidence>
<keyword evidence="6 13" id="KW-0479">Metal-binding</keyword>
<feature type="binding site" evidence="13">
    <location>
        <position position="256"/>
    </location>
    <ligand>
        <name>[4Fe-4S] cluster</name>
        <dbReference type="ChEBI" id="CHEBI:49883"/>
        <label>1</label>
    </ligand>
</feature>
<dbReference type="Gene3D" id="3.20.20.70">
    <property type="entry name" value="Aldolase class I"/>
    <property type="match status" value="1"/>
</dbReference>
<feature type="site" description="Lowers pKa of active site Cys" evidence="12">
    <location>
        <position position="142"/>
    </location>
</feature>
<dbReference type="SFLD" id="SFLDS00029">
    <property type="entry name" value="Radical_SAM"/>
    <property type="match status" value="1"/>
</dbReference>
<organism evidence="16 17">
    <name type="scientific">Desulfosarcina ovata subsp. sediminis</name>
    <dbReference type="NCBI Taxonomy" id="885957"/>
    <lineage>
        <taxon>Bacteria</taxon>
        <taxon>Pseudomonadati</taxon>
        <taxon>Thermodesulfobacteriota</taxon>
        <taxon>Desulfobacteria</taxon>
        <taxon>Desulfobacterales</taxon>
        <taxon>Desulfosarcinaceae</taxon>
        <taxon>Desulfosarcina</taxon>
    </lineage>
</organism>
<comment type="function">
    <text evidence="13">Catalyzes the radical-mediated insertion of two sulfur atoms into the C-6 and C-8 positions of the octanoyl moiety bound to the lipoyl domains of lipoate-dependent enzymes, thereby converting the octanoylated domains into lipoylated derivatives.</text>
</comment>
<feature type="binding site" evidence="12">
    <location>
        <begin position="145"/>
        <end position="147"/>
    </location>
    <ligand>
        <name>substrate</name>
    </ligand>
</feature>
<dbReference type="InterPro" id="IPR058240">
    <property type="entry name" value="rSAM_sf"/>
</dbReference>
<dbReference type="PANTHER" id="PTHR10949">
    <property type="entry name" value="LIPOYL SYNTHASE"/>
    <property type="match status" value="1"/>
</dbReference>
<dbReference type="NCBIfam" id="NF009544">
    <property type="entry name" value="PRK12928.1"/>
    <property type="match status" value="1"/>
</dbReference>
<dbReference type="SFLD" id="SFLDF00271">
    <property type="entry name" value="lipoyl_synthase"/>
    <property type="match status" value="1"/>
</dbReference>
<dbReference type="PROSITE" id="PS51733">
    <property type="entry name" value="BPL_LPL_CATALYTIC"/>
    <property type="match status" value="1"/>
</dbReference>
<dbReference type="GO" id="GO:0016992">
    <property type="term" value="F:lipoate synthase activity"/>
    <property type="evidence" value="ECO:0007669"/>
    <property type="project" value="UniProtKB-UniRule"/>
</dbReference>
<dbReference type="GO" id="GO:0051539">
    <property type="term" value="F:4 iron, 4 sulfur cluster binding"/>
    <property type="evidence" value="ECO:0007669"/>
    <property type="project" value="UniProtKB-UniRule"/>
</dbReference>
<feature type="binding site" evidence="13">
    <location>
        <position position="262"/>
    </location>
    <ligand>
        <name>[4Fe-4S] cluster</name>
        <dbReference type="ChEBI" id="CHEBI:49883"/>
        <label>1</label>
    </ligand>
</feature>
<dbReference type="PROSITE" id="PS51918">
    <property type="entry name" value="RADICAL_SAM"/>
    <property type="match status" value="1"/>
</dbReference>
<dbReference type="CDD" id="cd16444">
    <property type="entry name" value="LipB"/>
    <property type="match status" value="1"/>
</dbReference>
<sequence>MGKALSWLEIIRLGRKDYSAALATQKEMVAQRVAGITPDRLLLTEHPSVITIGRSGSENDLTVSRKALHQQKISCHVSDRGGKTTFHNPGQLVAYPILRLSKKDLHWYVYTLLDVVADLLREHGLTPTIKQESPGVWVNDKKIASIGVAIKKWVTYHGIALNVNNDLAGFNCIIPCGMPGQQMTSMKEELGASLDLSQIEKRFVDHFKKRFAFEEAHEKRHPHWLTIPSPDADRCREMKTLLNGLNLSTVCQSAHCPNMGECYGKGTATFMILGDHCTRGCRFCAVDKGTPPPVDPLEPERVATAVAALGLRYAVVTSVTRDDLPDGGAKHFTDTVRSIRRQCPHTRIEILVPDFMGIVLAVDTVLAAKPDMFNHNIETVPRLYPMVRPQANYKRSLGLLARAADQGLAVKSGIMLGLGELPEEIASTLKDLRKTGCEYLTMGQYLAPSKKHLPVSRYLSPDEFAQWHRMGKSYGFKEVASGPLVRSSYRAEEVFNH</sequence>
<evidence type="ECO:0000259" key="15">
    <source>
        <dbReference type="PROSITE" id="PS51918"/>
    </source>
</evidence>
<dbReference type="NCBIfam" id="NF010925">
    <property type="entry name" value="PRK14345.1"/>
    <property type="match status" value="1"/>
</dbReference>
<protein>
    <recommendedName>
        <fullName evidence="12 13">Multifunctional fusion protein</fullName>
    </recommendedName>
    <domain>
        <recommendedName>
            <fullName evidence="13">Lipoyl synthase</fullName>
            <ecNumber evidence="13">2.8.1.8</ecNumber>
        </recommendedName>
        <alternativeName>
            <fullName evidence="13">Lip-syn</fullName>
        </alternativeName>
        <alternativeName>
            <fullName evidence="13">Lipoate synthase</fullName>
        </alternativeName>
        <alternativeName>
            <fullName evidence="13">Lipoic acid synthase</fullName>
        </alternativeName>
        <alternativeName>
            <fullName evidence="13">Sulfur insertion protein LipA</fullName>
            <shortName evidence="13">LS</shortName>
        </alternativeName>
    </domain>
    <domain>
        <recommendedName>
            <fullName evidence="12">Octanoyltransferase</fullName>
            <ecNumber evidence="12">2.3.1.181</ecNumber>
        </recommendedName>
        <alternativeName>
            <fullName evidence="12">Lipoate-protein ligase B</fullName>
        </alternativeName>
        <alternativeName>
            <fullName evidence="12">Lipoyl/octanoyl transferase</fullName>
        </alternativeName>
        <alternativeName>
            <fullName evidence="12">Octanoyl-[acyl-carrier-protein]-protein N-octanoyltransferase</fullName>
        </alternativeName>
    </domain>
</protein>
<dbReference type="InterPro" id="IPR006638">
    <property type="entry name" value="Elp3/MiaA/NifB-like_rSAM"/>
</dbReference>
<feature type="binding site" evidence="13">
    <location>
        <position position="284"/>
    </location>
    <ligand>
        <name>[4Fe-4S] cluster</name>
        <dbReference type="ChEBI" id="CHEBI:49883"/>
        <label>2</label>
        <note>4Fe-4S-S-AdoMet</note>
    </ligand>
</feature>
<feature type="active site" description="Acyl-thioester intermediate" evidence="12">
    <location>
        <position position="176"/>
    </location>
</feature>
<dbReference type="FunFam" id="3.20.20.70:FF:000040">
    <property type="entry name" value="Lipoyl synthase"/>
    <property type="match status" value="1"/>
</dbReference>
<evidence type="ECO:0000256" key="10">
    <source>
        <dbReference type="ARBA" id="ARBA00024732"/>
    </source>
</evidence>
<proteinExistence type="inferred from homology"/>
<comment type="pathway">
    <text evidence="1 12">Protein modification; protein lipoylation via endogenous pathway; protein N(6)-(lipoyl)lysine from octanoyl-[acyl-carrier-protein]: step 1/2.</text>
</comment>
<dbReference type="KEGG" id="dov:DSCO28_16770"/>
<dbReference type="GO" id="GO:0033819">
    <property type="term" value="F:lipoyl(octanoyl) transferase activity"/>
    <property type="evidence" value="ECO:0007669"/>
    <property type="project" value="UniProtKB-EC"/>
</dbReference>
<evidence type="ECO:0000256" key="12">
    <source>
        <dbReference type="HAMAP-Rule" id="MF_00013"/>
    </source>
</evidence>
<dbReference type="PANTHER" id="PTHR10949:SF0">
    <property type="entry name" value="LIPOYL SYNTHASE, MITOCHONDRIAL"/>
    <property type="match status" value="1"/>
</dbReference>
<keyword evidence="3 12" id="KW-0963">Cytoplasm</keyword>
<dbReference type="CDD" id="cd01335">
    <property type="entry name" value="Radical_SAM"/>
    <property type="match status" value="1"/>
</dbReference>
<dbReference type="SFLD" id="SFLDG01058">
    <property type="entry name" value="lipoyl_synthase_like"/>
    <property type="match status" value="1"/>
</dbReference>
<dbReference type="EC" id="2.3.1.181" evidence="12"/>
<dbReference type="PROSITE" id="PS01313">
    <property type="entry name" value="LIPB"/>
    <property type="match status" value="1"/>
</dbReference>
<evidence type="ECO:0000313" key="17">
    <source>
        <dbReference type="Proteomes" id="UP000425960"/>
    </source>
</evidence>
<dbReference type="Pfam" id="PF04055">
    <property type="entry name" value="Radical_SAM"/>
    <property type="match status" value="1"/>
</dbReference>
<evidence type="ECO:0000256" key="4">
    <source>
        <dbReference type="ARBA" id="ARBA00022679"/>
    </source>
</evidence>
<comment type="similarity">
    <text evidence="12">Belongs to the LipB family.</text>
</comment>
<evidence type="ECO:0000256" key="1">
    <source>
        <dbReference type="ARBA" id="ARBA00004821"/>
    </source>
</evidence>
<gene>
    <name evidence="12" type="primary">lipB</name>
    <name evidence="13" type="synonym">lipA</name>
    <name evidence="16" type="ORF">DSCO28_16770</name>
</gene>
<comment type="function">
    <text evidence="10 12">Catalyzes the transfer of endogenously produced octanoic acid from octanoyl-acyl-carrier-protein onto the lipoyl domains of lipoate-dependent enzymes. Lipoyl-ACP can also act as a substrate although octanoyl-ACP is likely to be the physiological substrate.</text>
</comment>
<feature type="binding site" evidence="13">
    <location>
        <position position="277"/>
    </location>
    <ligand>
        <name>[4Fe-4S] cluster</name>
        <dbReference type="ChEBI" id="CHEBI:49883"/>
        <label>2</label>
        <note>4Fe-4S-S-AdoMet</note>
    </ligand>
</feature>
<evidence type="ECO:0000256" key="3">
    <source>
        <dbReference type="ARBA" id="ARBA00022490"/>
    </source>
</evidence>
<keyword evidence="7 13" id="KW-0408">Iron</keyword>
<feature type="domain" description="Radical SAM core" evidence="15">
    <location>
        <begin position="263"/>
        <end position="477"/>
    </location>
</feature>
<keyword evidence="8 13" id="KW-0411">Iron-sulfur</keyword>
<comment type="similarity">
    <text evidence="13">Belongs to the radical SAM superfamily. Lipoyl synthase family.</text>
</comment>
<dbReference type="InterPro" id="IPR003698">
    <property type="entry name" value="Lipoyl_synth"/>
</dbReference>
<dbReference type="Gene3D" id="3.30.930.10">
    <property type="entry name" value="Bira Bifunctional Protein, Domain 2"/>
    <property type="match status" value="1"/>
</dbReference>
<dbReference type="NCBIfam" id="TIGR00214">
    <property type="entry name" value="lipB"/>
    <property type="match status" value="1"/>
</dbReference>
<evidence type="ECO:0000313" key="16">
    <source>
        <dbReference type="EMBL" id="BBO81111.1"/>
    </source>
</evidence>
<dbReference type="InterPro" id="IPR004143">
    <property type="entry name" value="BPL_LPL_catalytic"/>
</dbReference>
<dbReference type="SUPFAM" id="SSF102114">
    <property type="entry name" value="Radical SAM enzymes"/>
    <property type="match status" value="1"/>
</dbReference>
<evidence type="ECO:0000256" key="6">
    <source>
        <dbReference type="ARBA" id="ARBA00022723"/>
    </source>
</evidence>
<keyword evidence="9 12" id="KW-0012">Acyltransferase</keyword>
<comment type="miscellaneous">
    <text evidence="12">In the reaction, the free carboxyl group of octanoic acid is attached via an amide linkage to the epsilon-amino group of a specific lysine residue of lipoyl domains of lipoate-dependent enzymes.</text>
</comment>
<keyword evidence="2 13" id="KW-0004">4Fe-4S</keyword>
<dbReference type="InterPro" id="IPR007197">
    <property type="entry name" value="rSAM"/>
</dbReference>
<dbReference type="Proteomes" id="UP000425960">
    <property type="component" value="Chromosome"/>
</dbReference>
<dbReference type="InterPro" id="IPR020605">
    <property type="entry name" value="Octanoyltransferase_CS"/>
</dbReference>
<feature type="binding site" evidence="13">
    <location>
        <position position="281"/>
    </location>
    <ligand>
        <name>[4Fe-4S] cluster</name>
        <dbReference type="ChEBI" id="CHEBI:49883"/>
        <label>2</label>
        <note>4Fe-4S-S-AdoMet</note>
    </ligand>
</feature>
<evidence type="ECO:0000256" key="9">
    <source>
        <dbReference type="ARBA" id="ARBA00023315"/>
    </source>
</evidence>
<reference evidence="16 17" key="1">
    <citation type="submission" date="2019-11" db="EMBL/GenBank/DDBJ databases">
        <title>Comparative genomics of hydrocarbon-degrading Desulfosarcina strains.</title>
        <authorList>
            <person name="Watanabe M."/>
            <person name="Kojima H."/>
            <person name="Fukui M."/>
        </authorList>
    </citation>
    <scope>NUCLEOTIDE SEQUENCE [LARGE SCALE GENOMIC DNA]</scope>
    <source>
        <strain evidence="16 17">28bB2T</strain>
    </source>
</reference>
<dbReference type="UniPathway" id="UPA00538">
    <property type="reaction ID" value="UER00592"/>
</dbReference>
<dbReference type="EC" id="2.8.1.8" evidence="13"/>
<dbReference type="HAMAP" id="MF_00013">
    <property type="entry name" value="LipB"/>
    <property type="match status" value="1"/>
</dbReference>
<keyword evidence="5 13" id="KW-0949">S-adenosyl-L-methionine</keyword>
<dbReference type="NCBIfam" id="NF004019">
    <property type="entry name" value="PRK05481.1"/>
    <property type="match status" value="1"/>
</dbReference>
<feature type="binding site" evidence="13">
    <location>
        <position position="251"/>
    </location>
    <ligand>
        <name>[4Fe-4S] cluster</name>
        <dbReference type="ChEBI" id="CHEBI:49883"/>
        <label>1</label>
    </ligand>
</feature>
<comment type="subcellular location">
    <subcellularLocation>
        <location evidence="12">Cytoplasm</location>
    </subcellularLocation>
</comment>
<evidence type="ECO:0000256" key="11">
    <source>
        <dbReference type="ARBA" id="ARBA00047326"/>
    </source>
</evidence>
<dbReference type="NCBIfam" id="TIGR00510">
    <property type="entry name" value="lipA"/>
    <property type="match status" value="1"/>
</dbReference>
<name>A0A5K7ZJQ3_9BACT</name>
<dbReference type="GO" id="GO:0046872">
    <property type="term" value="F:metal ion binding"/>
    <property type="evidence" value="ECO:0007669"/>
    <property type="project" value="UniProtKB-KW"/>
</dbReference>
<comment type="catalytic activity">
    <reaction evidence="11 13">
        <text>[[Fe-S] cluster scaffold protein carrying a second [4Fe-4S](2+) cluster] + N(6)-octanoyl-L-lysyl-[protein] + 2 oxidized [2Fe-2S]-[ferredoxin] + 2 S-adenosyl-L-methionine + 4 H(+) = [[Fe-S] cluster scaffold protein] + N(6)-[(R)-dihydrolipoyl]-L-lysyl-[protein] + 4 Fe(3+) + 2 hydrogen sulfide + 2 5'-deoxyadenosine + 2 L-methionine + 2 reduced [2Fe-2S]-[ferredoxin]</text>
        <dbReference type="Rhea" id="RHEA:16585"/>
        <dbReference type="Rhea" id="RHEA-COMP:9928"/>
        <dbReference type="Rhea" id="RHEA-COMP:10000"/>
        <dbReference type="Rhea" id="RHEA-COMP:10001"/>
        <dbReference type="Rhea" id="RHEA-COMP:10475"/>
        <dbReference type="Rhea" id="RHEA-COMP:14568"/>
        <dbReference type="Rhea" id="RHEA-COMP:14569"/>
        <dbReference type="ChEBI" id="CHEBI:15378"/>
        <dbReference type="ChEBI" id="CHEBI:17319"/>
        <dbReference type="ChEBI" id="CHEBI:29034"/>
        <dbReference type="ChEBI" id="CHEBI:29919"/>
        <dbReference type="ChEBI" id="CHEBI:33722"/>
        <dbReference type="ChEBI" id="CHEBI:33737"/>
        <dbReference type="ChEBI" id="CHEBI:33738"/>
        <dbReference type="ChEBI" id="CHEBI:57844"/>
        <dbReference type="ChEBI" id="CHEBI:59789"/>
        <dbReference type="ChEBI" id="CHEBI:78809"/>
        <dbReference type="ChEBI" id="CHEBI:83100"/>
        <dbReference type="EC" id="2.8.1.8"/>
    </reaction>
</comment>
<dbReference type="SMART" id="SM00729">
    <property type="entry name" value="Elp3"/>
    <property type="match status" value="1"/>
</dbReference>
<comment type="pathway">
    <text evidence="13">Protein modification; protein lipoylation via endogenous pathway; protein N(6)-(lipoyl)lysine from octanoyl-[acyl-carrier-protein]: step 2/2.</text>
</comment>
<dbReference type="Pfam" id="PF21948">
    <property type="entry name" value="LplA-B_cat"/>
    <property type="match status" value="1"/>
</dbReference>
<dbReference type="HAMAP" id="MF_00206">
    <property type="entry name" value="Lipoyl_synth"/>
    <property type="match status" value="1"/>
</dbReference>
<dbReference type="GO" id="GO:0005737">
    <property type="term" value="C:cytoplasm"/>
    <property type="evidence" value="ECO:0007669"/>
    <property type="project" value="UniProtKB-SubCell"/>
</dbReference>
<feature type="binding site" evidence="12">
    <location>
        <begin position="80"/>
        <end position="87"/>
    </location>
    <ligand>
        <name>substrate</name>
    </ligand>
</feature>
<dbReference type="GO" id="GO:0009249">
    <property type="term" value="P:protein lipoylation"/>
    <property type="evidence" value="ECO:0007669"/>
    <property type="project" value="UniProtKB-UniRule"/>
</dbReference>
<feature type="domain" description="BPL/LPL catalytic" evidence="14">
    <location>
        <begin position="35"/>
        <end position="215"/>
    </location>
</feature>
<evidence type="ECO:0000259" key="14">
    <source>
        <dbReference type="PROSITE" id="PS51733"/>
    </source>
</evidence>
<evidence type="ECO:0000256" key="7">
    <source>
        <dbReference type="ARBA" id="ARBA00023004"/>
    </source>
</evidence>
<dbReference type="InterPro" id="IPR000544">
    <property type="entry name" value="Octanoyltransferase"/>
</dbReference>
<evidence type="ECO:0000256" key="8">
    <source>
        <dbReference type="ARBA" id="ARBA00023014"/>
    </source>
</evidence>
<evidence type="ECO:0000256" key="5">
    <source>
        <dbReference type="ARBA" id="ARBA00022691"/>
    </source>
</evidence>
<evidence type="ECO:0000256" key="13">
    <source>
        <dbReference type="HAMAP-Rule" id="MF_00206"/>
    </source>
</evidence>
<dbReference type="SUPFAM" id="SSF55681">
    <property type="entry name" value="Class II aaRS and biotin synthetases"/>
    <property type="match status" value="1"/>
</dbReference>
<keyword evidence="4 12" id="KW-0808">Transferase</keyword>
<dbReference type="AlphaFoldDB" id="A0A5K7ZJQ3"/>
<dbReference type="InterPro" id="IPR045864">
    <property type="entry name" value="aa-tRNA-synth_II/BPL/LPL"/>
</dbReference>
<comment type="cofactor">
    <cofactor evidence="13">
        <name>[4Fe-4S] cluster</name>
        <dbReference type="ChEBI" id="CHEBI:49883"/>
    </cofactor>
    <text evidence="13">Binds 2 [4Fe-4S] clusters per subunit. One cluster is coordinated with 3 cysteines and an exchangeable S-adenosyl-L-methionine.</text>
</comment>
<comment type="catalytic activity">
    <reaction evidence="12">
        <text>octanoyl-[ACP] + L-lysyl-[protein] = N(6)-octanoyl-L-lysyl-[protein] + holo-[ACP] + H(+)</text>
        <dbReference type="Rhea" id="RHEA:17665"/>
        <dbReference type="Rhea" id="RHEA-COMP:9636"/>
        <dbReference type="Rhea" id="RHEA-COMP:9685"/>
        <dbReference type="Rhea" id="RHEA-COMP:9752"/>
        <dbReference type="Rhea" id="RHEA-COMP:9928"/>
        <dbReference type="ChEBI" id="CHEBI:15378"/>
        <dbReference type="ChEBI" id="CHEBI:29969"/>
        <dbReference type="ChEBI" id="CHEBI:64479"/>
        <dbReference type="ChEBI" id="CHEBI:78463"/>
        <dbReference type="ChEBI" id="CHEBI:78809"/>
        <dbReference type="EC" id="2.3.1.181"/>
    </reaction>
</comment>